<dbReference type="PANTHER" id="PTHR42718:SF9">
    <property type="entry name" value="MAJOR FACILITATOR SUPERFAMILY MULTIDRUG TRANSPORTER MFSC"/>
    <property type="match status" value="1"/>
</dbReference>
<dbReference type="SUPFAM" id="SSF103473">
    <property type="entry name" value="MFS general substrate transporter"/>
    <property type="match status" value="1"/>
</dbReference>
<keyword evidence="2" id="KW-0813">Transport</keyword>
<keyword evidence="5 6" id="KW-0472">Membrane</keyword>
<accession>A0A4P6JML7</accession>
<evidence type="ECO:0000256" key="2">
    <source>
        <dbReference type="ARBA" id="ARBA00022448"/>
    </source>
</evidence>
<evidence type="ECO:0000313" key="9">
    <source>
        <dbReference type="Proteomes" id="UP000290365"/>
    </source>
</evidence>
<evidence type="ECO:0000256" key="3">
    <source>
        <dbReference type="ARBA" id="ARBA00022692"/>
    </source>
</evidence>
<feature type="transmembrane region" description="Helical" evidence="6">
    <location>
        <begin position="223"/>
        <end position="241"/>
    </location>
</feature>
<feature type="transmembrane region" description="Helical" evidence="6">
    <location>
        <begin position="470"/>
        <end position="492"/>
    </location>
</feature>
<keyword evidence="9" id="KW-1185">Reference proteome</keyword>
<dbReference type="GO" id="GO:0005886">
    <property type="term" value="C:plasma membrane"/>
    <property type="evidence" value="ECO:0007669"/>
    <property type="project" value="UniProtKB-SubCell"/>
</dbReference>
<gene>
    <name evidence="8" type="ORF">EPA93_11115</name>
</gene>
<keyword evidence="3 6" id="KW-0812">Transmembrane</keyword>
<dbReference type="PANTHER" id="PTHR42718">
    <property type="entry name" value="MAJOR FACILITATOR SUPERFAMILY MULTIDRUG TRANSPORTER MFSC"/>
    <property type="match status" value="1"/>
</dbReference>
<evidence type="ECO:0000259" key="7">
    <source>
        <dbReference type="PROSITE" id="PS50850"/>
    </source>
</evidence>
<evidence type="ECO:0000256" key="6">
    <source>
        <dbReference type="SAM" id="Phobius"/>
    </source>
</evidence>
<dbReference type="KEGG" id="kbs:EPA93_11115"/>
<evidence type="ECO:0000313" key="8">
    <source>
        <dbReference type="EMBL" id="QBD76527.1"/>
    </source>
</evidence>
<dbReference type="PRINTS" id="PR01036">
    <property type="entry name" value="TCRTETB"/>
</dbReference>
<reference evidence="8 9" key="1">
    <citation type="submission" date="2019-01" db="EMBL/GenBank/DDBJ databases">
        <title>Ktedonosporobacter rubrisoli SCAWS-G2.</title>
        <authorList>
            <person name="Huang Y."/>
            <person name="Yan B."/>
        </authorList>
    </citation>
    <scope>NUCLEOTIDE SEQUENCE [LARGE SCALE GENOMIC DNA]</scope>
    <source>
        <strain evidence="8 9">SCAWS-G2</strain>
    </source>
</reference>
<evidence type="ECO:0000256" key="5">
    <source>
        <dbReference type="ARBA" id="ARBA00023136"/>
    </source>
</evidence>
<feature type="transmembrane region" description="Helical" evidence="6">
    <location>
        <begin position="293"/>
        <end position="315"/>
    </location>
</feature>
<feature type="transmembrane region" description="Helical" evidence="6">
    <location>
        <begin position="428"/>
        <end position="450"/>
    </location>
</feature>
<feature type="transmembrane region" description="Helical" evidence="6">
    <location>
        <begin position="356"/>
        <end position="375"/>
    </location>
</feature>
<evidence type="ECO:0000256" key="4">
    <source>
        <dbReference type="ARBA" id="ARBA00022989"/>
    </source>
</evidence>
<feature type="domain" description="Major facilitator superfamily (MFS) profile" evidence="7">
    <location>
        <begin position="37"/>
        <end position="498"/>
    </location>
</feature>
<feature type="transmembrane region" description="Helical" evidence="6">
    <location>
        <begin position="128"/>
        <end position="149"/>
    </location>
</feature>
<organism evidence="8 9">
    <name type="scientific">Ktedonosporobacter rubrisoli</name>
    <dbReference type="NCBI Taxonomy" id="2509675"/>
    <lineage>
        <taxon>Bacteria</taxon>
        <taxon>Bacillati</taxon>
        <taxon>Chloroflexota</taxon>
        <taxon>Ktedonobacteria</taxon>
        <taxon>Ktedonobacterales</taxon>
        <taxon>Ktedonosporobacteraceae</taxon>
        <taxon>Ktedonosporobacter</taxon>
    </lineage>
</organism>
<evidence type="ECO:0000256" key="1">
    <source>
        <dbReference type="ARBA" id="ARBA00004651"/>
    </source>
</evidence>
<dbReference type="OrthoDB" id="102502at2"/>
<dbReference type="Gene3D" id="1.20.1250.20">
    <property type="entry name" value="MFS general substrate transporter like domains"/>
    <property type="match status" value="1"/>
</dbReference>
<dbReference type="EMBL" id="CP035758">
    <property type="protein sequence ID" value="QBD76527.1"/>
    <property type="molecule type" value="Genomic_DNA"/>
</dbReference>
<feature type="transmembrane region" description="Helical" evidence="6">
    <location>
        <begin position="71"/>
        <end position="91"/>
    </location>
</feature>
<dbReference type="PROSITE" id="PS50850">
    <property type="entry name" value="MFS"/>
    <property type="match status" value="1"/>
</dbReference>
<keyword evidence="4 6" id="KW-1133">Transmembrane helix</keyword>
<feature type="transmembrane region" description="Helical" evidence="6">
    <location>
        <begin position="103"/>
        <end position="122"/>
    </location>
</feature>
<dbReference type="Gene3D" id="1.20.1720.10">
    <property type="entry name" value="Multidrug resistance protein D"/>
    <property type="match status" value="1"/>
</dbReference>
<dbReference type="AlphaFoldDB" id="A0A4P6JML7"/>
<name>A0A4P6JML7_KTERU</name>
<comment type="subcellular location">
    <subcellularLocation>
        <location evidence="1">Cell membrane</location>
        <topology evidence="1">Multi-pass membrane protein</topology>
    </subcellularLocation>
</comment>
<proteinExistence type="predicted"/>
<feature type="transmembrane region" description="Helical" evidence="6">
    <location>
        <begin position="161"/>
        <end position="185"/>
    </location>
</feature>
<dbReference type="Pfam" id="PF07690">
    <property type="entry name" value="MFS_1"/>
    <property type="match status" value="1"/>
</dbReference>
<dbReference type="GO" id="GO:0022857">
    <property type="term" value="F:transmembrane transporter activity"/>
    <property type="evidence" value="ECO:0007669"/>
    <property type="project" value="InterPro"/>
</dbReference>
<feature type="transmembrane region" description="Helical" evidence="6">
    <location>
        <begin position="253"/>
        <end position="272"/>
    </location>
</feature>
<feature type="transmembrane region" description="Helical" evidence="6">
    <location>
        <begin position="191"/>
        <end position="211"/>
    </location>
</feature>
<protein>
    <submittedName>
        <fullName evidence="8">MFS transporter</fullName>
    </submittedName>
</protein>
<dbReference type="InterPro" id="IPR036259">
    <property type="entry name" value="MFS_trans_sf"/>
</dbReference>
<feature type="transmembrane region" description="Helical" evidence="6">
    <location>
        <begin position="327"/>
        <end position="349"/>
    </location>
</feature>
<dbReference type="CDD" id="cd17321">
    <property type="entry name" value="MFS_MMR_MDR_like"/>
    <property type="match status" value="1"/>
</dbReference>
<sequence length="511" mass="53869">MLMKSRADPYGGNCMKLTENHAWDEHIPTLQRARSWVLLGAALATLMSSMDTSIVNVGLPVMVSSLHTTFASMQWVVLSYMLVVTSCIVGVGRLGDLFGKKGLYLAGLLLFTLASLGCGLMSRVEGLIALRALQGLGAAVMMALSFALVSDVFPKERVGRAVGLLSGTVAFGIALGPALGGMLIGSVGWPAIFLVNVPFGVVAWIVIWRFLPGSSPGKMGTRFDWGGTLVLASLLACYALAMTEAETYGFNSLVVPGLLLAALCGLGLLFLIERRVKAPLLPVALFRNALLSGSLIMSVLVYTVMMCTILLLPFFLEKVEHLPAQAIDILMAVGPLITATFSVPAGWLADRLGTRIVMILGLLCMVLGCLYMATITLEADIVGFVARIAVINFGLALFQTPNNTTVMEVAQATQRGLASGLLSLARTLGLSTGASLMGAVFAALVMQAAGAVPDINAAPAIAFARGIQGTFSLASIFIVAALVLAIVIWLYLGRREAMGAEESSDFSKTDR</sequence>
<dbReference type="Proteomes" id="UP000290365">
    <property type="component" value="Chromosome"/>
</dbReference>
<feature type="transmembrane region" description="Helical" evidence="6">
    <location>
        <begin position="381"/>
        <end position="398"/>
    </location>
</feature>
<dbReference type="InterPro" id="IPR011701">
    <property type="entry name" value="MFS"/>
</dbReference>
<dbReference type="InterPro" id="IPR020846">
    <property type="entry name" value="MFS_dom"/>
</dbReference>
<feature type="transmembrane region" description="Helical" evidence="6">
    <location>
        <begin position="36"/>
        <end position="59"/>
    </location>
</feature>